<sequence>MPSTTFCPTSVSAPQLSSVLRKRGKTPTTVDFLKLAKAAAWFDTDEEACETLQNAGFTCTPRVVEKLLSASKFIWMTCANQAHDIFLKSLGDAPQLTCRLPRLRNRTGRCYELAYRGCCQGNKWTVIHGETIGPHGIGRMGHAWLENNGWVYDPVLDRTMHSDVYVLLVGVLVFKRFTVWEMHNEAAKCGHYGPW</sequence>
<proteinExistence type="predicted"/>
<dbReference type="HOGENOM" id="CLU_1395226_0_0_4"/>
<dbReference type="OrthoDB" id="9783091at2"/>
<dbReference type="RefSeq" id="WP_011798323.1">
    <property type="nucleotide sequence ID" value="NC_008759.1"/>
</dbReference>
<evidence type="ECO:0000313" key="2">
    <source>
        <dbReference type="Proteomes" id="UP000000644"/>
    </source>
</evidence>
<dbReference type="AlphaFoldDB" id="A1VWC4"/>
<dbReference type="KEGG" id="pna:Pnap_4888"/>
<organism evidence="1 2">
    <name type="scientific">Polaromonas naphthalenivorans (strain CJ2)</name>
    <dbReference type="NCBI Taxonomy" id="365044"/>
    <lineage>
        <taxon>Bacteria</taxon>
        <taxon>Pseudomonadati</taxon>
        <taxon>Pseudomonadota</taxon>
        <taxon>Betaproteobacteria</taxon>
        <taxon>Burkholderiales</taxon>
        <taxon>Comamonadaceae</taxon>
        <taxon>Polaromonas</taxon>
    </lineage>
</organism>
<dbReference type="Proteomes" id="UP000000644">
    <property type="component" value="Plasmid pPNAP03"/>
</dbReference>
<accession>A1VWC4</accession>
<protein>
    <submittedName>
        <fullName evidence="1">Uncharacterized protein</fullName>
    </submittedName>
</protein>
<geneLocation type="plasmid" evidence="1 2">
    <name>pPNAP03</name>
</geneLocation>
<name>A1VWC4_POLNA</name>
<keyword evidence="1" id="KW-0614">Plasmid</keyword>
<gene>
    <name evidence="1" type="ordered locus">Pnap_4888</name>
</gene>
<reference evidence="2" key="1">
    <citation type="journal article" date="2009" name="Environ. Microbiol.">
        <title>The genome of Polaromonas naphthalenivorans strain CJ2, isolated from coal tar-contaminated sediment, reveals physiological and metabolic versatility and evolution through extensive horizontal gene transfer.</title>
        <authorList>
            <person name="Yagi J.M."/>
            <person name="Sims D."/>
            <person name="Brettin T."/>
            <person name="Bruce D."/>
            <person name="Madsen E.L."/>
        </authorList>
    </citation>
    <scope>NUCLEOTIDE SEQUENCE [LARGE SCALE GENOMIC DNA]</scope>
    <source>
        <strain evidence="2">CJ2</strain>
        <plasmid evidence="2">Plasmid pPNAP03</plasmid>
    </source>
</reference>
<evidence type="ECO:0000313" key="1">
    <source>
        <dbReference type="EMBL" id="ABM39952.1"/>
    </source>
</evidence>
<dbReference type="EMBL" id="CP000532">
    <property type="protein sequence ID" value="ABM39952.1"/>
    <property type="molecule type" value="Genomic_DNA"/>
</dbReference>
<keyword evidence="2" id="KW-1185">Reference proteome</keyword>